<dbReference type="EMBL" id="CP001576">
    <property type="protein sequence ID" value="ACO69909.1"/>
    <property type="molecule type" value="Genomic_DNA"/>
</dbReference>
<feature type="chain" id="PRO_5002907448" evidence="1">
    <location>
        <begin position="18"/>
        <end position="499"/>
    </location>
</feature>
<dbReference type="OrthoDB" id="10605578at2759"/>
<dbReference type="OMA" id="AYPINAN"/>
<organism evidence="2 3">
    <name type="scientific">Micromonas commoda (strain RCC299 / NOUM17 / CCMP2709)</name>
    <name type="common">Picoplanktonic green alga</name>
    <dbReference type="NCBI Taxonomy" id="296587"/>
    <lineage>
        <taxon>Eukaryota</taxon>
        <taxon>Viridiplantae</taxon>
        <taxon>Chlorophyta</taxon>
        <taxon>Mamiellophyceae</taxon>
        <taxon>Mamiellales</taxon>
        <taxon>Mamiellaceae</taxon>
        <taxon>Micromonas</taxon>
    </lineage>
</organism>
<protein>
    <submittedName>
        <fullName evidence="2">Uncharacterized protein</fullName>
    </submittedName>
</protein>
<proteinExistence type="predicted"/>
<gene>
    <name evidence="2" type="ORF">MICPUN_61710</name>
</gene>
<dbReference type="GeneID" id="8246662"/>
<keyword evidence="1" id="KW-0732">Signal</keyword>
<dbReference type="AlphaFoldDB" id="C1FI07"/>
<accession>C1FI07</accession>
<dbReference type="InParanoid" id="C1FI07"/>
<evidence type="ECO:0000313" key="2">
    <source>
        <dbReference type="EMBL" id="ACO69909.1"/>
    </source>
</evidence>
<keyword evidence="3" id="KW-1185">Reference proteome</keyword>
<evidence type="ECO:0000313" key="3">
    <source>
        <dbReference type="Proteomes" id="UP000002009"/>
    </source>
</evidence>
<feature type="signal peptide" evidence="1">
    <location>
        <begin position="1"/>
        <end position="17"/>
    </location>
</feature>
<name>C1FI07_MICCC</name>
<dbReference type="RefSeq" id="XP_002508651.1">
    <property type="nucleotide sequence ID" value="XM_002508605.1"/>
</dbReference>
<dbReference type="KEGG" id="mis:MICPUN_61710"/>
<evidence type="ECO:0000256" key="1">
    <source>
        <dbReference type="SAM" id="SignalP"/>
    </source>
</evidence>
<reference evidence="2 3" key="1">
    <citation type="journal article" date="2009" name="Science">
        <title>Green evolution and dynamic adaptations revealed by genomes of the marine picoeukaryotes Micromonas.</title>
        <authorList>
            <person name="Worden A.Z."/>
            <person name="Lee J.H."/>
            <person name="Mock T."/>
            <person name="Rouze P."/>
            <person name="Simmons M.P."/>
            <person name="Aerts A.L."/>
            <person name="Allen A.E."/>
            <person name="Cuvelier M.L."/>
            <person name="Derelle E."/>
            <person name="Everett M.V."/>
            <person name="Foulon E."/>
            <person name="Grimwood J."/>
            <person name="Gundlach H."/>
            <person name="Henrissat B."/>
            <person name="Napoli C."/>
            <person name="McDonald S.M."/>
            <person name="Parker M.S."/>
            <person name="Rombauts S."/>
            <person name="Salamov A."/>
            <person name="Von Dassow P."/>
            <person name="Badger J.H."/>
            <person name="Coutinho P.M."/>
            <person name="Demir E."/>
            <person name="Dubchak I."/>
            <person name="Gentemann C."/>
            <person name="Eikrem W."/>
            <person name="Gready J.E."/>
            <person name="John U."/>
            <person name="Lanier W."/>
            <person name="Lindquist E.A."/>
            <person name="Lucas S."/>
            <person name="Mayer K.F."/>
            <person name="Moreau H."/>
            <person name="Not F."/>
            <person name="Otillar R."/>
            <person name="Panaud O."/>
            <person name="Pangilinan J."/>
            <person name="Paulsen I."/>
            <person name="Piegu B."/>
            <person name="Poliakov A."/>
            <person name="Robbens S."/>
            <person name="Schmutz J."/>
            <person name="Toulza E."/>
            <person name="Wyss T."/>
            <person name="Zelensky A."/>
            <person name="Zhou K."/>
            <person name="Armbrust E.V."/>
            <person name="Bhattacharya D."/>
            <person name="Goodenough U.W."/>
            <person name="Van de Peer Y."/>
            <person name="Grigoriev I.V."/>
        </authorList>
    </citation>
    <scope>NUCLEOTIDE SEQUENCE [LARGE SCALE GENOMIC DNA]</scope>
    <source>
        <strain evidence="3">RCC299 / NOUM17</strain>
    </source>
</reference>
<dbReference type="Proteomes" id="UP000002009">
    <property type="component" value="Chromosome 10"/>
</dbReference>
<sequence>MALAAVSILARGAGVDAAPGDVTATDVNTTVTRPSFSVVGRLFVHGPSGNVAVGDISTYNDTSGAPARKLEVDGSAMIRGDVVFHNSNGESSIVVLDSNANALAVKDAGASPITYWKINSASQRLETHAPIHVLDTRIEAKDNDANGLQITAEAGNPIVTLDTTDAAENVKVAYPINANDATDSCATSVDGTCSALASVVTTGGLTVGKKTFMTELNSFEVNRSITRRLLPEDDDEEHEEHGSRSRFSTHAVIFRSRSPPPGFRPPPLSAGTVRVADTTDVSVTNSETDVDGSVRLAGGLAVEKSAAIKAKLSVLSDTNGDSSGIGAALYVKGGYHAGGNTYVGGGSMIELAGKSAKVGKSVNVTDSSAAPVTLVTLRLKPGTSARLSVDVSCQWTGGAPATVAAEFSVHHNSGAAPEPDAGTTPPRTGLVRATQRVGTASDDGYFDFVVVPDDSSGGVGVEKDFAVKVFTADAGSGNAPALATALVVARVTGDFVSLT</sequence>